<evidence type="ECO:0000313" key="8">
    <source>
        <dbReference type="EMBL" id="MBW4563342.1"/>
    </source>
</evidence>
<dbReference type="PANTHER" id="PTHR30168">
    <property type="entry name" value="PUTATIVE MEMBRANE PROTEIN YPFJ"/>
    <property type="match status" value="1"/>
</dbReference>
<evidence type="ECO:0000256" key="1">
    <source>
        <dbReference type="ARBA" id="ARBA00004167"/>
    </source>
</evidence>
<reference evidence="8" key="2">
    <citation type="journal article" date="2022" name="Microbiol. Resour. Announc.">
        <title>Metagenome Sequencing to Explore Phylogenomics of Terrestrial Cyanobacteria.</title>
        <authorList>
            <person name="Ward R.D."/>
            <person name="Stajich J.E."/>
            <person name="Johansen J.R."/>
            <person name="Huntemann M."/>
            <person name="Clum A."/>
            <person name="Foster B."/>
            <person name="Foster B."/>
            <person name="Roux S."/>
            <person name="Palaniappan K."/>
            <person name="Varghese N."/>
            <person name="Mukherjee S."/>
            <person name="Reddy T.B.K."/>
            <person name="Daum C."/>
            <person name="Copeland A."/>
            <person name="Chen I.A."/>
            <person name="Ivanova N.N."/>
            <person name="Kyrpides N.C."/>
            <person name="Shapiro N."/>
            <person name="Eloe-Fadrosh E.A."/>
            <person name="Pietrasiak N."/>
        </authorList>
    </citation>
    <scope>NUCLEOTIDE SEQUENCE</scope>
    <source>
        <strain evidence="8">JT2-VF2</strain>
    </source>
</reference>
<evidence type="ECO:0000256" key="5">
    <source>
        <dbReference type="SAM" id="Coils"/>
    </source>
</evidence>
<dbReference type="EMBL" id="JAHHHN010000012">
    <property type="protein sequence ID" value="MBW4563342.1"/>
    <property type="molecule type" value="Genomic_DNA"/>
</dbReference>
<keyword evidence="3 7" id="KW-1133">Transmembrane helix</keyword>
<dbReference type="GO" id="GO:0016020">
    <property type="term" value="C:membrane"/>
    <property type="evidence" value="ECO:0007669"/>
    <property type="project" value="UniProtKB-SubCell"/>
</dbReference>
<reference evidence="8" key="1">
    <citation type="submission" date="2021-05" db="EMBL/GenBank/DDBJ databases">
        <authorList>
            <person name="Pietrasiak N."/>
            <person name="Ward R."/>
            <person name="Stajich J.E."/>
            <person name="Kurbessoian T."/>
        </authorList>
    </citation>
    <scope>NUCLEOTIDE SEQUENCE</scope>
    <source>
        <strain evidence="8">JT2-VF2</strain>
    </source>
</reference>
<organism evidence="8 9">
    <name type="scientific">Mojavia pulchra JT2-VF2</name>
    <dbReference type="NCBI Taxonomy" id="287848"/>
    <lineage>
        <taxon>Bacteria</taxon>
        <taxon>Bacillati</taxon>
        <taxon>Cyanobacteriota</taxon>
        <taxon>Cyanophyceae</taxon>
        <taxon>Nostocales</taxon>
        <taxon>Nostocaceae</taxon>
    </lineage>
</organism>
<protein>
    <submittedName>
        <fullName evidence="8">Neutral zinc metallopeptidase</fullName>
    </submittedName>
</protein>
<keyword evidence="2 7" id="KW-0812">Transmembrane</keyword>
<evidence type="ECO:0000256" key="6">
    <source>
        <dbReference type="SAM" id="MobiDB-lite"/>
    </source>
</evidence>
<dbReference type="PANTHER" id="PTHR30168:SF0">
    <property type="entry name" value="INNER MEMBRANE PROTEIN"/>
    <property type="match status" value="1"/>
</dbReference>
<evidence type="ECO:0000313" key="9">
    <source>
        <dbReference type="Proteomes" id="UP000715781"/>
    </source>
</evidence>
<dbReference type="Proteomes" id="UP000715781">
    <property type="component" value="Unassembled WGS sequence"/>
</dbReference>
<name>A0A951UH87_9NOST</name>
<comment type="caution">
    <text evidence="8">The sequence shown here is derived from an EMBL/GenBank/DDBJ whole genome shotgun (WGS) entry which is preliminary data.</text>
</comment>
<gene>
    <name evidence="8" type="ORF">KME32_19785</name>
</gene>
<keyword evidence="5" id="KW-0175">Coiled coil</keyword>
<accession>A0A951UH87</accession>
<dbReference type="AlphaFoldDB" id="A0A951UH87"/>
<feature type="compositionally biased region" description="Polar residues" evidence="6">
    <location>
        <begin position="59"/>
        <end position="69"/>
    </location>
</feature>
<feature type="region of interest" description="Disordered" evidence="6">
    <location>
        <begin position="51"/>
        <end position="73"/>
    </location>
</feature>
<evidence type="ECO:0000256" key="4">
    <source>
        <dbReference type="ARBA" id="ARBA00023136"/>
    </source>
</evidence>
<proteinExistence type="predicted"/>
<feature type="transmembrane region" description="Helical" evidence="7">
    <location>
        <begin position="20"/>
        <end position="41"/>
    </location>
</feature>
<evidence type="ECO:0000256" key="7">
    <source>
        <dbReference type="SAM" id="Phobius"/>
    </source>
</evidence>
<feature type="coiled-coil region" evidence="5">
    <location>
        <begin position="172"/>
        <end position="199"/>
    </location>
</feature>
<evidence type="ECO:0000256" key="2">
    <source>
        <dbReference type="ARBA" id="ARBA00022692"/>
    </source>
</evidence>
<dbReference type="InterPro" id="IPR007343">
    <property type="entry name" value="Uncharacterised_pept_Zn_put"/>
</dbReference>
<comment type="subcellular location">
    <subcellularLocation>
        <location evidence="1">Membrane</location>
        <topology evidence="1">Single-pass membrane protein</topology>
    </subcellularLocation>
</comment>
<evidence type="ECO:0000256" key="3">
    <source>
        <dbReference type="ARBA" id="ARBA00022989"/>
    </source>
</evidence>
<keyword evidence="4 7" id="KW-0472">Membrane</keyword>
<sequence>MRWEFGRRSTNVEDRRGTRLSAPVVGGGIGAVILSLVVALLGGDPSVIWEQGQAPSDRPYSQSPQTQRSAGDDRMADFVSVVLADTEDTWRSLFQQRGQTYAEPTLVLYSDAVESACGFARSAVGPFYCPSDQKLYIDLSFYEDLKTRHQAPGDFAQAYVIAHEVGHHVQNLMGISNRVQALQRQADKVEANQLSVRQELQADCFAGIWAHHAERSRQVLETGDVEEALNAASSIGDDRLQSQARGYVTPESFTHGSSAQRVRWFKRGIETGDPAQCNTFAVKNL</sequence>
<dbReference type="Pfam" id="PF04228">
    <property type="entry name" value="Zn_peptidase"/>
    <property type="match status" value="1"/>
</dbReference>